<keyword evidence="3" id="KW-0350">Heme biosynthesis</keyword>
<dbReference type="InterPro" id="IPR030656">
    <property type="entry name" value="ALAD_AS"/>
</dbReference>
<sequence>MQTPAESILHSGYFHPTLRQWQTCATDLRPDNLIYPIFITDDADAVEPIHSLPGQDDRGSCADSDDTPAVLAVKKIRSTFPDLLVACDVCLCPYTSHGHCGILNDDGTLNNDSSCLRLAEVALAYAQAGCHIIAPSDMMDGRVRAIKQALISNGLGNKVSVLSYSAKFASCYYGPFRDAALSKPAFGDRRCYQLPPGARGLAVRAVERDVREGADMLMVKPGLPYLDVVREVKDKFPSHPLAVYNVSGEYAMMWHGAQAKAFDLRAAVMEAMTAFRRAGKTARIR</sequence>
<gene>
    <name evidence="13" type="primary">alad</name>
</gene>
<reference evidence="13" key="3">
    <citation type="submission" date="2025-09" db="UniProtKB">
        <authorList>
            <consortium name="Ensembl"/>
        </authorList>
    </citation>
    <scope>IDENTIFICATION</scope>
</reference>
<evidence type="ECO:0000256" key="10">
    <source>
        <dbReference type="PIRSR" id="PIRSR001415-4"/>
    </source>
</evidence>
<organism evidence="13 14">
    <name type="scientific">Sphaeramia orbicularis</name>
    <name type="common">orbiculate cardinalfish</name>
    <dbReference type="NCBI Taxonomy" id="375764"/>
    <lineage>
        <taxon>Eukaryota</taxon>
        <taxon>Metazoa</taxon>
        <taxon>Chordata</taxon>
        <taxon>Craniata</taxon>
        <taxon>Vertebrata</taxon>
        <taxon>Euteleostomi</taxon>
        <taxon>Actinopterygii</taxon>
        <taxon>Neopterygii</taxon>
        <taxon>Teleostei</taxon>
        <taxon>Neoteleostei</taxon>
        <taxon>Acanthomorphata</taxon>
        <taxon>Gobiaria</taxon>
        <taxon>Kurtiformes</taxon>
        <taxon>Apogonoidei</taxon>
        <taxon>Apogonidae</taxon>
        <taxon>Apogoninae</taxon>
        <taxon>Sphaeramia</taxon>
    </lineage>
</organism>
<evidence type="ECO:0000256" key="6">
    <source>
        <dbReference type="ARBA" id="ARBA00025628"/>
    </source>
</evidence>
<evidence type="ECO:0000256" key="1">
    <source>
        <dbReference type="ARBA" id="ARBA00004694"/>
    </source>
</evidence>
<dbReference type="AlphaFoldDB" id="A0A673AQP8"/>
<evidence type="ECO:0000313" key="13">
    <source>
        <dbReference type="Ensembl" id="ENSSORP00005031609.1"/>
    </source>
</evidence>
<comment type="function">
    <text evidence="6">Catalyzes an early step in the biosynthesis of tetrapyrroles. Binds two molecules of 5-aminolevulinate per subunit, each at a distinct site, and catalyzes their condensation to form porphobilinogen.</text>
</comment>
<accession>A0A673AQP8</accession>
<dbReference type="PRINTS" id="PR00144">
    <property type="entry name" value="DALDHYDRTASE"/>
</dbReference>
<dbReference type="GO" id="GO:0006782">
    <property type="term" value="P:protoporphyrinogen IX biosynthetic process"/>
    <property type="evidence" value="ECO:0007669"/>
    <property type="project" value="UniProtKB-UniPathway"/>
</dbReference>
<dbReference type="PANTHER" id="PTHR11458">
    <property type="entry name" value="DELTA-AMINOLEVULINIC ACID DEHYDRATASE"/>
    <property type="match status" value="1"/>
</dbReference>
<feature type="binding site" evidence="10">
    <location>
        <position position="90"/>
    </location>
    <ligand>
        <name>Zn(2+)</name>
        <dbReference type="ChEBI" id="CHEBI:29105"/>
        <label>1</label>
        <note>catalytic</note>
    </ligand>
</feature>
<dbReference type="InterPro" id="IPR001731">
    <property type="entry name" value="ALAD"/>
</dbReference>
<dbReference type="PROSITE" id="PS00169">
    <property type="entry name" value="D_ALA_DEHYDRATASE"/>
    <property type="match status" value="1"/>
</dbReference>
<evidence type="ECO:0000313" key="14">
    <source>
        <dbReference type="Proteomes" id="UP000472271"/>
    </source>
</evidence>
<dbReference type="SUPFAM" id="SSF51569">
    <property type="entry name" value="Aldolase"/>
    <property type="match status" value="1"/>
</dbReference>
<dbReference type="UniPathway" id="UPA00251">
    <property type="reaction ID" value="UER00318"/>
</dbReference>
<dbReference type="Pfam" id="PF00490">
    <property type="entry name" value="ALAD"/>
    <property type="match status" value="1"/>
</dbReference>
<name>A0A673AQP8_9TELE</name>
<dbReference type="GO" id="GO:0004655">
    <property type="term" value="F:porphobilinogen synthase activity"/>
    <property type="evidence" value="ECO:0007669"/>
    <property type="project" value="UniProtKB-EC"/>
</dbReference>
<comment type="similarity">
    <text evidence="2 12">Belongs to the ALAD family.</text>
</comment>
<comment type="pathway">
    <text evidence="1">Porphyrin-containing compound metabolism; protoporphyrin-IX biosynthesis; coproporphyrinogen-III from 5-aminolevulinate: step 1/4.</text>
</comment>
<dbReference type="Ensembl" id="ENSSORT00005032490.1">
    <property type="protein sequence ID" value="ENSSORP00005031609.1"/>
    <property type="gene ID" value="ENSSORG00005014631.1"/>
</dbReference>
<keyword evidence="14" id="KW-1185">Reference proteome</keyword>
<evidence type="ECO:0000256" key="4">
    <source>
        <dbReference type="ARBA" id="ARBA00023239"/>
    </source>
</evidence>
<proteinExistence type="inferred from homology"/>
<evidence type="ECO:0000256" key="11">
    <source>
        <dbReference type="RuleBase" id="RU000515"/>
    </source>
</evidence>
<dbReference type="InterPro" id="IPR013785">
    <property type="entry name" value="Aldolase_TIM"/>
</dbReference>
<dbReference type="PIRSF" id="PIRSF001415">
    <property type="entry name" value="Porphbilin_synth"/>
    <property type="match status" value="1"/>
</dbReference>
<evidence type="ECO:0000256" key="5">
    <source>
        <dbReference type="ARBA" id="ARBA00023244"/>
    </source>
</evidence>
<feature type="active site" description="Schiff-base intermediate with substrate" evidence="9">
    <location>
        <position position="167"/>
    </location>
</feature>
<reference evidence="13" key="1">
    <citation type="submission" date="2019-06" db="EMBL/GenBank/DDBJ databases">
        <authorList>
            <consortium name="Wellcome Sanger Institute Data Sharing"/>
        </authorList>
    </citation>
    <scope>NUCLEOTIDE SEQUENCE [LARGE SCALE GENOMIC DNA]</scope>
</reference>
<dbReference type="EC" id="4.2.1.24" evidence="11"/>
<evidence type="ECO:0000256" key="2">
    <source>
        <dbReference type="ARBA" id="ARBA00008055"/>
    </source>
</evidence>
<comment type="catalytic activity">
    <reaction evidence="8 11">
        <text>2 5-aminolevulinate = porphobilinogen + 2 H2O + H(+)</text>
        <dbReference type="Rhea" id="RHEA:24064"/>
        <dbReference type="ChEBI" id="CHEBI:15377"/>
        <dbReference type="ChEBI" id="CHEBI:15378"/>
        <dbReference type="ChEBI" id="CHEBI:58126"/>
        <dbReference type="ChEBI" id="CHEBI:356416"/>
        <dbReference type="EC" id="4.2.1.24"/>
    </reaction>
</comment>
<evidence type="ECO:0000256" key="8">
    <source>
        <dbReference type="ARBA" id="ARBA00047651"/>
    </source>
</evidence>
<comment type="subunit">
    <text evidence="7">Homooctamer; active form. Homohexamer; low activity form.</text>
</comment>
<evidence type="ECO:0000256" key="7">
    <source>
        <dbReference type="ARBA" id="ARBA00025861"/>
    </source>
</evidence>
<dbReference type="GO" id="GO:0005829">
    <property type="term" value="C:cytosol"/>
    <property type="evidence" value="ECO:0007669"/>
    <property type="project" value="TreeGrafter"/>
</dbReference>
<evidence type="ECO:0000256" key="12">
    <source>
        <dbReference type="RuleBase" id="RU004161"/>
    </source>
</evidence>
<feature type="active site" description="Schiff-base intermediate with substrate" evidence="9">
    <location>
        <position position="220"/>
    </location>
</feature>
<feature type="binding site" evidence="10">
    <location>
        <position position="100"/>
    </location>
    <ligand>
        <name>Zn(2+)</name>
        <dbReference type="ChEBI" id="CHEBI:29105"/>
        <label>1</label>
        <note>catalytic</note>
    </ligand>
</feature>
<keyword evidence="4 11" id="KW-0456">Lyase</keyword>
<dbReference type="Gene3D" id="3.20.20.70">
    <property type="entry name" value="Aldolase class I"/>
    <property type="match status" value="2"/>
</dbReference>
<feature type="binding site" evidence="10">
    <location>
        <position position="99"/>
    </location>
    <ligand>
        <name>Zn(2+)</name>
        <dbReference type="ChEBI" id="CHEBI:29105"/>
        <label>2</label>
    </ligand>
</feature>
<evidence type="ECO:0000256" key="3">
    <source>
        <dbReference type="ARBA" id="ARBA00023133"/>
    </source>
</evidence>
<reference evidence="13" key="2">
    <citation type="submission" date="2025-08" db="UniProtKB">
        <authorList>
            <consortium name="Ensembl"/>
        </authorList>
    </citation>
    <scope>IDENTIFICATION</scope>
</reference>
<dbReference type="PANTHER" id="PTHR11458:SF0">
    <property type="entry name" value="DELTA-AMINOLEVULINIC ACID DEHYDRATASE"/>
    <property type="match status" value="1"/>
</dbReference>
<dbReference type="GO" id="GO:0008270">
    <property type="term" value="F:zinc ion binding"/>
    <property type="evidence" value="ECO:0007669"/>
    <property type="project" value="TreeGrafter"/>
</dbReference>
<evidence type="ECO:0000256" key="9">
    <source>
        <dbReference type="PIRSR" id="PIRSR001415-1"/>
    </source>
</evidence>
<feature type="binding site" evidence="10">
    <location>
        <position position="191"/>
    </location>
    <ligand>
        <name>Zn(2+)</name>
        <dbReference type="ChEBI" id="CHEBI:29105"/>
        <label>2</label>
    </ligand>
</feature>
<dbReference type="Proteomes" id="UP000472271">
    <property type="component" value="Chromosome 12"/>
</dbReference>
<dbReference type="SMART" id="SM01004">
    <property type="entry name" value="ALAD"/>
    <property type="match status" value="1"/>
</dbReference>
<keyword evidence="5 11" id="KW-0627">Porphyrin biosynthesis</keyword>
<feature type="binding site" evidence="10">
    <location>
        <position position="92"/>
    </location>
    <ligand>
        <name>Zn(2+)</name>
        <dbReference type="ChEBI" id="CHEBI:29105"/>
        <label>1</label>
        <note>catalytic</note>
    </ligand>
</feature>
<protein>
    <recommendedName>
        <fullName evidence="11">Delta-aminolevulinic acid dehydratase</fullName>
        <ecNumber evidence="11">4.2.1.24</ecNumber>
    </recommendedName>
</protein>